<dbReference type="PANTHER" id="PTHR22617:SF23">
    <property type="entry name" value="CHEMOTAXIS PROTEIN CHEW"/>
    <property type="match status" value="1"/>
</dbReference>
<comment type="caution">
    <text evidence="2">The sequence shown here is derived from an EMBL/GenBank/DDBJ whole genome shotgun (WGS) entry which is preliminary data.</text>
</comment>
<name>A0ABY2QFI3_9SPHN</name>
<keyword evidence="3" id="KW-1185">Reference proteome</keyword>
<reference evidence="2 3" key="1">
    <citation type="submission" date="2019-04" db="EMBL/GenBank/DDBJ databases">
        <title>Microbes associate with the intestines of laboratory mice.</title>
        <authorList>
            <person name="Navarre W."/>
            <person name="Wong E."/>
            <person name="Huang K.C."/>
            <person name="Tropini C."/>
            <person name="Ng K."/>
            <person name="Yu B."/>
        </authorList>
    </citation>
    <scope>NUCLEOTIDE SEQUENCE [LARGE SCALE GENOMIC DNA]</scope>
    <source>
        <strain evidence="2 3">NM83_B4-11</strain>
    </source>
</reference>
<dbReference type="PANTHER" id="PTHR22617">
    <property type="entry name" value="CHEMOTAXIS SENSOR HISTIDINE KINASE-RELATED"/>
    <property type="match status" value="1"/>
</dbReference>
<dbReference type="EMBL" id="SSTI01000008">
    <property type="protein sequence ID" value="THG39331.1"/>
    <property type="molecule type" value="Genomic_DNA"/>
</dbReference>
<evidence type="ECO:0000313" key="2">
    <source>
        <dbReference type="EMBL" id="THG39331.1"/>
    </source>
</evidence>
<accession>A0ABY2QFI3</accession>
<dbReference type="SUPFAM" id="SSF50341">
    <property type="entry name" value="CheW-like"/>
    <property type="match status" value="1"/>
</dbReference>
<sequence>MSGTLHLLARLGGQAIAVPAEMVESVVDIDAVVPAPRSHPAVRGLAALRSRVVTVVDTWQLLDLPAGGEGTQRAIITVVDGHHHAMLVEALEDVAPIDVLPIPTGLALGARWSRVATGSAERDGEPLLVIDLAALVGAMAEDARD</sequence>
<evidence type="ECO:0000259" key="1">
    <source>
        <dbReference type="PROSITE" id="PS50851"/>
    </source>
</evidence>
<proteinExistence type="predicted"/>
<dbReference type="InterPro" id="IPR036061">
    <property type="entry name" value="CheW-like_dom_sf"/>
</dbReference>
<dbReference type="RefSeq" id="WP_125945541.1">
    <property type="nucleotide sequence ID" value="NZ_SSTI01000008.1"/>
</dbReference>
<dbReference type="PROSITE" id="PS50851">
    <property type="entry name" value="CHEW"/>
    <property type="match status" value="1"/>
</dbReference>
<organism evidence="2 3">
    <name type="scientific">Sphingomonas olei</name>
    <dbReference type="NCBI Taxonomy" id="1886787"/>
    <lineage>
        <taxon>Bacteria</taxon>
        <taxon>Pseudomonadati</taxon>
        <taxon>Pseudomonadota</taxon>
        <taxon>Alphaproteobacteria</taxon>
        <taxon>Sphingomonadales</taxon>
        <taxon>Sphingomonadaceae</taxon>
        <taxon>Sphingomonas</taxon>
    </lineage>
</organism>
<feature type="domain" description="CheW-like" evidence="1">
    <location>
        <begin position="3"/>
        <end position="141"/>
    </location>
</feature>
<dbReference type="InterPro" id="IPR002545">
    <property type="entry name" value="CheW-lke_dom"/>
</dbReference>
<dbReference type="InterPro" id="IPR039315">
    <property type="entry name" value="CheW"/>
</dbReference>
<dbReference type="Pfam" id="PF01584">
    <property type="entry name" value="CheW"/>
    <property type="match status" value="1"/>
</dbReference>
<dbReference type="Gene3D" id="2.40.50.180">
    <property type="entry name" value="CheA-289, Domain 4"/>
    <property type="match status" value="1"/>
</dbReference>
<dbReference type="Proteomes" id="UP000308038">
    <property type="component" value="Unassembled WGS sequence"/>
</dbReference>
<protein>
    <submittedName>
        <fullName evidence="2">Chemotaxis protein CheW</fullName>
    </submittedName>
</protein>
<evidence type="ECO:0000313" key="3">
    <source>
        <dbReference type="Proteomes" id="UP000308038"/>
    </source>
</evidence>
<gene>
    <name evidence="2" type="ORF">E5988_11585</name>
</gene>
<dbReference type="Gene3D" id="2.30.30.40">
    <property type="entry name" value="SH3 Domains"/>
    <property type="match status" value="1"/>
</dbReference>
<dbReference type="SMART" id="SM00260">
    <property type="entry name" value="CheW"/>
    <property type="match status" value="1"/>
</dbReference>